<dbReference type="GO" id="GO:0000812">
    <property type="term" value="C:Swr1 complex"/>
    <property type="evidence" value="ECO:0007669"/>
    <property type="project" value="TreeGrafter"/>
</dbReference>
<feature type="domain" description="DAMP1 SANT/Myb-like" evidence="9">
    <location>
        <begin position="132"/>
        <end position="229"/>
    </location>
</feature>
<feature type="region of interest" description="Disordered" evidence="8">
    <location>
        <begin position="334"/>
        <end position="418"/>
    </location>
</feature>
<feature type="compositionally biased region" description="Basic and acidic residues" evidence="8">
    <location>
        <begin position="498"/>
        <end position="507"/>
    </location>
</feature>
<feature type="compositionally biased region" description="Low complexity" evidence="8">
    <location>
        <begin position="533"/>
        <end position="546"/>
    </location>
</feature>
<evidence type="ECO:0000256" key="4">
    <source>
        <dbReference type="ARBA" id="ARBA00022853"/>
    </source>
</evidence>
<dbReference type="Gene3D" id="1.10.10.60">
    <property type="entry name" value="Homeodomain-like"/>
    <property type="match status" value="1"/>
</dbReference>
<protein>
    <recommendedName>
        <fullName evidence="3">SWR1-complex protein 4</fullName>
    </recommendedName>
</protein>
<dbReference type="GO" id="GO:0000122">
    <property type="term" value="P:negative regulation of transcription by RNA polymerase II"/>
    <property type="evidence" value="ECO:0007669"/>
    <property type="project" value="TreeGrafter"/>
</dbReference>
<keyword evidence="4" id="KW-0156">Chromatin regulator</keyword>
<dbReference type="AlphaFoldDB" id="A0A9N9PY99"/>
<feature type="compositionally biased region" description="Low complexity" evidence="8">
    <location>
        <begin position="377"/>
        <end position="386"/>
    </location>
</feature>
<keyword evidence="11" id="KW-1185">Reference proteome</keyword>
<evidence type="ECO:0000313" key="10">
    <source>
        <dbReference type="EMBL" id="CAG8960170.1"/>
    </source>
</evidence>
<comment type="caution">
    <text evidence="10">The sequence shown here is derived from an EMBL/GenBank/DDBJ whole genome shotgun (WGS) entry which is preliminary data.</text>
</comment>
<evidence type="ECO:0000256" key="6">
    <source>
        <dbReference type="ARBA" id="ARBA00023163"/>
    </source>
</evidence>
<dbReference type="InterPro" id="IPR032563">
    <property type="entry name" value="DAMP1_SANT-like"/>
</dbReference>
<proteinExistence type="inferred from homology"/>
<dbReference type="GO" id="GO:0035267">
    <property type="term" value="C:NuA4 histone acetyltransferase complex"/>
    <property type="evidence" value="ECO:0007669"/>
    <property type="project" value="InterPro"/>
</dbReference>
<dbReference type="GO" id="GO:0003714">
    <property type="term" value="F:transcription corepressor activity"/>
    <property type="evidence" value="ECO:0007669"/>
    <property type="project" value="TreeGrafter"/>
</dbReference>
<dbReference type="GO" id="GO:0006281">
    <property type="term" value="P:DNA repair"/>
    <property type="evidence" value="ECO:0007669"/>
    <property type="project" value="InterPro"/>
</dbReference>
<evidence type="ECO:0000256" key="2">
    <source>
        <dbReference type="ARBA" id="ARBA00006918"/>
    </source>
</evidence>
<accession>A0A9N9PY99</accession>
<evidence type="ECO:0000256" key="7">
    <source>
        <dbReference type="ARBA" id="ARBA00023242"/>
    </source>
</evidence>
<sequence>MTSHDVRDMLDLPQEGAARPVKKQKVAAPRPVLKGLAREVQNLSGDNPIAIVPEGSIFKKRRFASRKPAAKWELRPFRNSARSDDSLILRHWRRLDEKRKLPPQPVGENGESATQTMEGVVGGEEQMEDSGFAKFNVQVELFDYTPEEYESRLQSEDWTKDETDYLMKMVSQFDLRWPIIWDRYEYEPPIPEQVPNEADGNARAIIVAPKTRSMEDLKARYYAVTATMMVIRKPPIKMNSAEFSLHEVMLNFNPEQEKARKIFAENSFLRTREEAREEESLLLELKRINARSERFSDERRELYARLDAPSSSSHTNNFTSSVGLGQLLQQLMSVDKSKKQRKSIMGGEGISPAGPSGPTQQNPDHRRESSARESISGPSAPNNKKGPPNPAERRQLSKEEEEMYGVSRHERIGTSGPAFRQEKIFKPLLAKSMNQQKIINNVLTELEIPPRLIMPTADVGEAYDGLLTSINNLLDCRKVADKLTAEINIARAQKAERERLARERENAGEGGDGSVGAGAETVGGTGGKGSGASGSVNGTSNTTTTGPGPGPTTGEVKNEEKAGSPTASVKGVAHKRSASVMSAVSDKSAKRQKK</sequence>
<dbReference type="EMBL" id="CAJVRL010000096">
    <property type="protein sequence ID" value="CAG8960170.1"/>
    <property type="molecule type" value="Genomic_DNA"/>
</dbReference>
<evidence type="ECO:0000256" key="5">
    <source>
        <dbReference type="ARBA" id="ARBA00023015"/>
    </source>
</evidence>
<dbReference type="InterPro" id="IPR027109">
    <property type="entry name" value="Swc4/Dmap1"/>
</dbReference>
<dbReference type="PANTHER" id="PTHR12855">
    <property type="entry name" value="DNA METHYLTRANSFERASE 1-ASSOCIATED PROTEIN 1 FAMILY MEMBER"/>
    <property type="match status" value="1"/>
</dbReference>
<gene>
    <name evidence="10" type="ORF">HYFRA_00010649</name>
</gene>
<feature type="region of interest" description="Disordered" evidence="8">
    <location>
        <begin position="498"/>
        <end position="594"/>
    </location>
</feature>
<reference evidence="10" key="1">
    <citation type="submission" date="2021-07" db="EMBL/GenBank/DDBJ databases">
        <authorList>
            <person name="Durling M."/>
        </authorList>
    </citation>
    <scope>NUCLEOTIDE SEQUENCE</scope>
</reference>
<organism evidence="10 11">
    <name type="scientific">Hymenoscyphus fraxineus</name>
    <dbReference type="NCBI Taxonomy" id="746836"/>
    <lineage>
        <taxon>Eukaryota</taxon>
        <taxon>Fungi</taxon>
        <taxon>Dikarya</taxon>
        <taxon>Ascomycota</taxon>
        <taxon>Pezizomycotina</taxon>
        <taxon>Leotiomycetes</taxon>
        <taxon>Helotiales</taxon>
        <taxon>Helotiaceae</taxon>
        <taxon>Hymenoscyphus</taxon>
    </lineage>
</organism>
<evidence type="ECO:0000259" key="9">
    <source>
        <dbReference type="Pfam" id="PF16282"/>
    </source>
</evidence>
<dbReference type="Proteomes" id="UP000696280">
    <property type="component" value="Unassembled WGS sequence"/>
</dbReference>
<evidence type="ECO:0000313" key="11">
    <source>
        <dbReference type="Proteomes" id="UP000696280"/>
    </source>
</evidence>
<feature type="compositionally biased region" description="Basic and acidic residues" evidence="8">
    <location>
        <begin position="1"/>
        <end position="10"/>
    </location>
</feature>
<keyword evidence="6" id="KW-0804">Transcription</keyword>
<evidence type="ECO:0000256" key="8">
    <source>
        <dbReference type="SAM" id="MobiDB-lite"/>
    </source>
</evidence>
<dbReference type="Pfam" id="PF16282">
    <property type="entry name" value="SANT_DAMP1_like"/>
    <property type="match status" value="1"/>
</dbReference>
<comment type="similarity">
    <text evidence="2">Belongs to the SWC4 family.</text>
</comment>
<comment type="subcellular location">
    <subcellularLocation>
        <location evidence="1">Nucleus</location>
    </subcellularLocation>
</comment>
<name>A0A9N9PY99_9HELO</name>
<dbReference type="OrthoDB" id="19740at2759"/>
<evidence type="ECO:0000256" key="1">
    <source>
        <dbReference type="ARBA" id="ARBA00004123"/>
    </source>
</evidence>
<feature type="region of interest" description="Disordered" evidence="8">
    <location>
        <begin position="1"/>
        <end position="27"/>
    </location>
</feature>
<evidence type="ECO:0000256" key="3">
    <source>
        <dbReference type="ARBA" id="ARBA00019132"/>
    </source>
</evidence>
<keyword evidence="5" id="KW-0805">Transcription regulation</keyword>
<keyword evidence="7" id="KW-0539">Nucleus</keyword>
<feature type="compositionally biased region" description="Gly residues" evidence="8">
    <location>
        <begin position="508"/>
        <end position="532"/>
    </location>
</feature>
<dbReference type="GO" id="GO:0006338">
    <property type="term" value="P:chromatin remodeling"/>
    <property type="evidence" value="ECO:0007669"/>
    <property type="project" value="InterPro"/>
</dbReference>
<dbReference type="PANTHER" id="PTHR12855:SF10">
    <property type="entry name" value="DNA METHYLTRANSFERASE 1-ASSOCIATED PROTEIN 1"/>
    <property type="match status" value="1"/>
</dbReference>